<sequence>MTSYCNGVHILMIPYPGAGHILPLMDLTHQLLRRGLTVTVMVTPKNLHYLNPLSLYILLHLQTLVLPFPSHSSIPHGIENMQDLDISFVHDFAAALSKLHDPIVNWFESHVSPPVAIVSDMLLSSWTPSLASNLGIPMCVSSSPMHMRCVHGGGPSKFHVDSYRKLHLGCIQSWGLVFNSFDEIDDEKINFIKEEITKHDRLWAVGPLLPIERGPSFLGQNHQVIQWLDSCHKVDKSAVYVGFGTQITFSKLQMDAIASALEQSAVRFIWVVKEPMKGVGNIDDDGNVVPPGFEDRVAGRGVVIKGWAPQVAILGHPAVGSYLSHCSWNSALEGILAEVLLLAWPMQADHFRNAALLVDELGVAVRVCEGLETVPDATKLARALSDSLDMNKPERVRAMKLRKTALNSIGEGGSSYRALDDFVEQLSSLGARKTREM</sequence>
<evidence type="ECO:0000256" key="2">
    <source>
        <dbReference type="ARBA" id="ARBA00022676"/>
    </source>
</evidence>
<dbReference type="PANTHER" id="PTHR48047:SF5">
    <property type="entry name" value="FLAVONOL 7-O-RHAMNOSYLTRANSFERASE"/>
    <property type="match status" value="1"/>
</dbReference>
<protein>
    <submittedName>
        <fullName evidence="4">UDP-Glycosyltransferase superfamily protein</fullName>
    </submittedName>
</protein>
<dbReference type="FunFam" id="3.40.50.2000:FF:000060">
    <property type="entry name" value="Glycosyltransferase"/>
    <property type="match status" value="1"/>
</dbReference>
<dbReference type="Pfam" id="PF00201">
    <property type="entry name" value="UDPGT"/>
    <property type="match status" value="1"/>
</dbReference>
<dbReference type="SUPFAM" id="SSF53756">
    <property type="entry name" value="UDP-Glycosyltransferase/glycogen phosphorylase"/>
    <property type="match status" value="1"/>
</dbReference>
<evidence type="ECO:0000313" key="5">
    <source>
        <dbReference type="Proteomes" id="UP000436088"/>
    </source>
</evidence>
<dbReference type="AlphaFoldDB" id="A0A6A2WI18"/>
<dbReference type="Proteomes" id="UP000436088">
    <property type="component" value="Unassembled WGS sequence"/>
</dbReference>
<keyword evidence="3" id="KW-0808">Transferase</keyword>
<dbReference type="OrthoDB" id="5835829at2759"/>
<keyword evidence="5" id="KW-1185">Reference proteome</keyword>
<dbReference type="PANTHER" id="PTHR48047">
    <property type="entry name" value="GLYCOSYLTRANSFERASE"/>
    <property type="match status" value="1"/>
</dbReference>
<comment type="similarity">
    <text evidence="1">Belongs to the UDP-glycosyltransferase family.</text>
</comment>
<evidence type="ECO:0000313" key="4">
    <source>
        <dbReference type="EMBL" id="KAE8658408.1"/>
    </source>
</evidence>
<comment type="caution">
    <text evidence="4">The sequence shown here is derived from an EMBL/GenBank/DDBJ whole genome shotgun (WGS) entry which is preliminary data.</text>
</comment>
<accession>A0A6A2WI18</accession>
<dbReference type="InterPro" id="IPR002213">
    <property type="entry name" value="UDP_glucos_trans"/>
</dbReference>
<dbReference type="GO" id="GO:0051555">
    <property type="term" value="P:flavonol biosynthetic process"/>
    <property type="evidence" value="ECO:0007669"/>
    <property type="project" value="TreeGrafter"/>
</dbReference>
<dbReference type="CDD" id="cd03784">
    <property type="entry name" value="GT1_Gtf-like"/>
    <property type="match status" value="1"/>
</dbReference>
<name>A0A6A2WI18_HIBSY</name>
<evidence type="ECO:0000256" key="3">
    <source>
        <dbReference type="ARBA" id="ARBA00022679"/>
    </source>
</evidence>
<gene>
    <name evidence="4" type="ORF">F3Y22_tig00116971pilonHSYRG00398</name>
</gene>
<proteinExistence type="inferred from homology"/>
<reference evidence="4" key="1">
    <citation type="submission" date="2019-09" db="EMBL/GenBank/DDBJ databases">
        <title>Draft genome information of white flower Hibiscus syriacus.</title>
        <authorList>
            <person name="Kim Y.-M."/>
        </authorList>
    </citation>
    <scope>NUCLEOTIDE SEQUENCE [LARGE SCALE GENOMIC DNA]</scope>
    <source>
        <strain evidence="4">YM2019G1</strain>
    </source>
</reference>
<keyword evidence="2" id="KW-0328">Glycosyltransferase</keyword>
<dbReference type="Gene3D" id="3.40.50.2000">
    <property type="entry name" value="Glycogen Phosphorylase B"/>
    <property type="match status" value="3"/>
</dbReference>
<organism evidence="4 5">
    <name type="scientific">Hibiscus syriacus</name>
    <name type="common">Rose of Sharon</name>
    <dbReference type="NCBI Taxonomy" id="106335"/>
    <lineage>
        <taxon>Eukaryota</taxon>
        <taxon>Viridiplantae</taxon>
        <taxon>Streptophyta</taxon>
        <taxon>Embryophyta</taxon>
        <taxon>Tracheophyta</taxon>
        <taxon>Spermatophyta</taxon>
        <taxon>Magnoliopsida</taxon>
        <taxon>eudicotyledons</taxon>
        <taxon>Gunneridae</taxon>
        <taxon>Pentapetalae</taxon>
        <taxon>rosids</taxon>
        <taxon>malvids</taxon>
        <taxon>Malvales</taxon>
        <taxon>Malvaceae</taxon>
        <taxon>Malvoideae</taxon>
        <taxon>Hibiscus</taxon>
    </lineage>
</organism>
<dbReference type="EMBL" id="VEPZ02001744">
    <property type="protein sequence ID" value="KAE8658408.1"/>
    <property type="molecule type" value="Genomic_DNA"/>
</dbReference>
<evidence type="ECO:0000256" key="1">
    <source>
        <dbReference type="ARBA" id="ARBA00009995"/>
    </source>
</evidence>
<dbReference type="GO" id="GO:0035251">
    <property type="term" value="F:UDP-glucosyltransferase activity"/>
    <property type="evidence" value="ECO:0007669"/>
    <property type="project" value="TreeGrafter"/>
</dbReference>